<dbReference type="Proteomes" id="UP000799441">
    <property type="component" value="Unassembled WGS sequence"/>
</dbReference>
<dbReference type="AlphaFoldDB" id="A0A9P4PXK0"/>
<feature type="compositionally biased region" description="Basic and acidic residues" evidence="1">
    <location>
        <begin position="327"/>
        <end position="341"/>
    </location>
</feature>
<sequence>MGVESPVAGRAGSVRIQRLGGVALSAAEAHGKRLDVNGRARALIEAEPLSTTGLDLGKLYEAHAEGAKISKSGTKALHMILQFPTELVNGDRADLMLSNARTFAYSIFGSAAVFADRVDRDEKSRHVVDLFIAPKYDKQTKRQTQKAISTTRHLKALAAAKGRAPTLRGQGQALQDAWHEYMRDQMRLDVRRGDPKKRPGSDWQTPEALEADRVDKLTGDFLDSLTPPSRLDLVRPDAWFAGFRDQVRKDMQPLLHEASETASERVRRIEAEQRAARAEKAAREAEERAQLRMEEHARQFQQNAFRRMNTLETQIETLNRNLQQETMAREKAEEQARRAESEASAAKTTLGHYKSFLSSVLDSMKRFLGDGYGALRQRIDQDWERHPKNPNKIDLEQQPSSRPSGPGVG</sequence>
<evidence type="ECO:0000313" key="3">
    <source>
        <dbReference type="Proteomes" id="UP000799441"/>
    </source>
</evidence>
<evidence type="ECO:0000256" key="1">
    <source>
        <dbReference type="SAM" id="MobiDB-lite"/>
    </source>
</evidence>
<feature type="compositionally biased region" description="Basic and acidic residues" evidence="1">
    <location>
        <begin position="379"/>
        <end position="395"/>
    </location>
</feature>
<feature type="region of interest" description="Disordered" evidence="1">
    <location>
        <begin position="379"/>
        <end position="409"/>
    </location>
</feature>
<accession>A0A9P4PXK0</accession>
<gene>
    <name evidence="2" type="ORF">K431DRAFT_308226</name>
</gene>
<reference evidence="2" key="1">
    <citation type="journal article" date="2020" name="Stud. Mycol.">
        <title>101 Dothideomycetes genomes: a test case for predicting lifestyles and emergence of pathogens.</title>
        <authorList>
            <person name="Haridas S."/>
            <person name="Albert R."/>
            <person name="Binder M."/>
            <person name="Bloem J."/>
            <person name="Labutti K."/>
            <person name="Salamov A."/>
            <person name="Andreopoulos B."/>
            <person name="Baker S."/>
            <person name="Barry K."/>
            <person name="Bills G."/>
            <person name="Bluhm B."/>
            <person name="Cannon C."/>
            <person name="Castanera R."/>
            <person name="Culley D."/>
            <person name="Daum C."/>
            <person name="Ezra D."/>
            <person name="Gonzalez J."/>
            <person name="Henrissat B."/>
            <person name="Kuo A."/>
            <person name="Liang C."/>
            <person name="Lipzen A."/>
            <person name="Lutzoni F."/>
            <person name="Magnuson J."/>
            <person name="Mondo S."/>
            <person name="Nolan M."/>
            <person name="Ohm R."/>
            <person name="Pangilinan J."/>
            <person name="Park H.-J."/>
            <person name="Ramirez L."/>
            <person name="Alfaro M."/>
            <person name="Sun H."/>
            <person name="Tritt A."/>
            <person name="Yoshinaga Y."/>
            <person name="Zwiers L.-H."/>
            <person name="Turgeon B."/>
            <person name="Goodwin S."/>
            <person name="Spatafora J."/>
            <person name="Crous P."/>
            <person name="Grigoriev I."/>
        </authorList>
    </citation>
    <scope>NUCLEOTIDE SEQUENCE</scope>
    <source>
        <strain evidence="2">CBS 116435</strain>
    </source>
</reference>
<name>A0A9P4PXK0_9PEZI</name>
<protein>
    <submittedName>
        <fullName evidence="2">Uncharacterized protein</fullName>
    </submittedName>
</protein>
<keyword evidence="3" id="KW-1185">Reference proteome</keyword>
<evidence type="ECO:0000313" key="2">
    <source>
        <dbReference type="EMBL" id="KAF2715899.1"/>
    </source>
</evidence>
<dbReference type="OrthoDB" id="10607462at2759"/>
<organism evidence="2 3">
    <name type="scientific">Polychaeton citri CBS 116435</name>
    <dbReference type="NCBI Taxonomy" id="1314669"/>
    <lineage>
        <taxon>Eukaryota</taxon>
        <taxon>Fungi</taxon>
        <taxon>Dikarya</taxon>
        <taxon>Ascomycota</taxon>
        <taxon>Pezizomycotina</taxon>
        <taxon>Dothideomycetes</taxon>
        <taxon>Dothideomycetidae</taxon>
        <taxon>Capnodiales</taxon>
        <taxon>Capnodiaceae</taxon>
        <taxon>Polychaeton</taxon>
    </lineage>
</organism>
<dbReference type="EMBL" id="MU003931">
    <property type="protein sequence ID" value="KAF2715899.1"/>
    <property type="molecule type" value="Genomic_DNA"/>
</dbReference>
<proteinExistence type="predicted"/>
<comment type="caution">
    <text evidence="2">The sequence shown here is derived from an EMBL/GenBank/DDBJ whole genome shotgun (WGS) entry which is preliminary data.</text>
</comment>
<feature type="region of interest" description="Disordered" evidence="1">
    <location>
        <begin position="326"/>
        <end position="346"/>
    </location>
</feature>